<dbReference type="EMBL" id="UNSH01000041">
    <property type="protein sequence ID" value="SZF01919.1"/>
    <property type="molecule type" value="Genomic_DNA"/>
</dbReference>
<feature type="chain" id="PRO_5016814192" description="Candidate secreted effector protein" evidence="3">
    <location>
        <begin position="21"/>
        <end position="402"/>
    </location>
</feature>
<proteinExistence type="predicted"/>
<organism evidence="4 5">
    <name type="scientific">Blumeria hordei</name>
    <name type="common">Barley powdery mildew</name>
    <name type="synonym">Blumeria graminis f. sp. hordei</name>
    <dbReference type="NCBI Taxonomy" id="2867405"/>
    <lineage>
        <taxon>Eukaryota</taxon>
        <taxon>Fungi</taxon>
        <taxon>Dikarya</taxon>
        <taxon>Ascomycota</taxon>
        <taxon>Pezizomycotina</taxon>
        <taxon>Leotiomycetes</taxon>
        <taxon>Erysiphales</taxon>
        <taxon>Erysiphaceae</taxon>
        <taxon>Blumeria</taxon>
    </lineage>
</organism>
<accession>A0A383UQ79</accession>
<dbReference type="GO" id="GO:0004540">
    <property type="term" value="F:RNA nuclease activity"/>
    <property type="evidence" value="ECO:0007669"/>
    <property type="project" value="InterPro"/>
</dbReference>
<sequence>MRIKFGIFLAISGFIHQIKCTNVPYSDMYLPEGTNGFVCGTDLFTIDHLRKVVKKAMESAFFEDYYNKFPTLFEDTHLFNVKSDILLSWPTMLNEKLFYSHPGKIRIIINTRGQIMGLVTISPNDNQQKINYEKCNPVYRSLGGENDERGISDESISKPRLGYSCGLIVILWSEVGRTMEIISDDYFQSRVISNNKLTSFKKYTGNEFVGVDLYSFPIHRNPVSKYLKGTPGVLRIVFDRRNSEVKGIINIQDRNIKCVAVWDLSSTPSSSIYNPSSILDLEIIQDNFWPETCFGHKIKAKTIWLYLEFASQNWMSKVPDRRLNFPTVKQKFLRLWPMRIPETKDTTFNSLFAIGHDTRLGKYSLYYVNVQNGGLVKPRACLEFSHDIIRHLQRIHGQVTES</sequence>
<evidence type="ECO:0000313" key="4">
    <source>
        <dbReference type="EMBL" id="SZF01919.1"/>
    </source>
</evidence>
<dbReference type="VEuPathDB" id="FungiDB:BLGHR1_12693"/>
<name>A0A383UQ79_BLUHO</name>
<reference evidence="4 5" key="1">
    <citation type="submission" date="2017-11" db="EMBL/GenBank/DDBJ databases">
        <authorList>
            <person name="Kracher B."/>
        </authorList>
    </citation>
    <scope>NUCLEOTIDE SEQUENCE [LARGE SCALE GENOMIC DNA]</scope>
    <source>
        <strain evidence="4 5">RACE1</strain>
    </source>
</reference>
<keyword evidence="1" id="KW-0540">Nuclease</keyword>
<evidence type="ECO:0000256" key="1">
    <source>
        <dbReference type="ARBA" id="ARBA00022722"/>
    </source>
</evidence>
<evidence type="ECO:0008006" key="6">
    <source>
        <dbReference type="Google" id="ProtNLM"/>
    </source>
</evidence>
<evidence type="ECO:0000256" key="2">
    <source>
        <dbReference type="ARBA" id="ARBA00022801"/>
    </source>
</evidence>
<dbReference type="Proteomes" id="UP000275772">
    <property type="component" value="Unassembled WGS sequence"/>
</dbReference>
<dbReference type="SUPFAM" id="SSF53933">
    <property type="entry name" value="Microbial ribonucleases"/>
    <property type="match status" value="1"/>
</dbReference>
<evidence type="ECO:0000313" key="5">
    <source>
        <dbReference type="Proteomes" id="UP000275772"/>
    </source>
</evidence>
<keyword evidence="3" id="KW-0732">Signal</keyword>
<feature type="signal peptide" evidence="3">
    <location>
        <begin position="1"/>
        <end position="20"/>
    </location>
</feature>
<keyword evidence="2" id="KW-0378">Hydrolase</keyword>
<evidence type="ECO:0000256" key="3">
    <source>
        <dbReference type="SAM" id="SignalP"/>
    </source>
</evidence>
<dbReference type="Gene3D" id="3.10.450.30">
    <property type="entry name" value="Microbial ribonucleases"/>
    <property type="match status" value="1"/>
</dbReference>
<dbReference type="AlphaFoldDB" id="A0A383UQ79"/>
<dbReference type="InterPro" id="IPR016191">
    <property type="entry name" value="Ribonuclease/ribotoxin"/>
</dbReference>
<dbReference type="GO" id="GO:0003723">
    <property type="term" value="F:RNA binding"/>
    <property type="evidence" value="ECO:0007669"/>
    <property type="project" value="InterPro"/>
</dbReference>
<gene>
    <name evidence="4" type="ORF">BLGHR1_12693</name>
</gene>
<dbReference type="GO" id="GO:0016787">
    <property type="term" value="F:hydrolase activity"/>
    <property type="evidence" value="ECO:0007669"/>
    <property type="project" value="UniProtKB-KW"/>
</dbReference>
<protein>
    <recommendedName>
        <fullName evidence="6">Candidate secreted effector protein</fullName>
    </recommendedName>
</protein>